<evidence type="ECO:0000256" key="2">
    <source>
        <dbReference type="SAM" id="Phobius"/>
    </source>
</evidence>
<dbReference type="Pfam" id="PF00008">
    <property type="entry name" value="EGF"/>
    <property type="match status" value="1"/>
</dbReference>
<name>A0A6G3ME25_HENSL</name>
<keyword evidence="2" id="KW-1133">Transmembrane helix</keyword>
<dbReference type="PROSITE" id="PS50026">
    <property type="entry name" value="EGF_3"/>
    <property type="match status" value="2"/>
</dbReference>
<accession>A0A6G3ME25</accession>
<dbReference type="PROSITE" id="PS00022">
    <property type="entry name" value="EGF_1"/>
    <property type="match status" value="2"/>
</dbReference>
<proteinExistence type="predicted"/>
<evidence type="ECO:0000259" key="3">
    <source>
        <dbReference type="PROSITE" id="PS50026"/>
    </source>
</evidence>
<dbReference type="PANTHER" id="PTHR24033:SF151">
    <property type="entry name" value="NOTCH 2"/>
    <property type="match status" value="1"/>
</dbReference>
<sequence>MSDSIMEIFYYAIFECNGYYGRKCAQIINNDERNENFWKRDLTKTQNQNYLSNIEDEEKACHDFPCENGGKCLKFQTKHYCKCSRGYIGKKCEISTCKNECINGVCSYHNSCICREGFKGSMCEISDCSENESNVCLNAGFCYKYNSKIRCKCLNNTSGLRCEKLLSNLNCFKVSQKLKISNILGPYNITEKKMHTKICESSVKYLPNLKGRLSLVYEMGVIILVSIFIILLKLITTTIISKHFISCIYFNFIKNKRCSQF</sequence>
<keyword evidence="2" id="KW-0812">Transmembrane</keyword>
<feature type="transmembrane region" description="Helical" evidence="2">
    <location>
        <begin position="215"/>
        <end position="235"/>
    </location>
</feature>
<evidence type="ECO:0000256" key="1">
    <source>
        <dbReference type="PROSITE-ProRule" id="PRU00076"/>
    </source>
</evidence>
<protein>
    <submittedName>
        <fullName evidence="4">Neurogenic locus notch homolog protein 3 (Trinotate prediction)</fullName>
    </submittedName>
</protein>
<feature type="disulfide bond" evidence="1">
    <location>
        <begin position="83"/>
        <end position="92"/>
    </location>
</feature>
<organism evidence="4">
    <name type="scientific">Henneguya salminicola</name>
    <name type="common">Myxosporean</name>
    <dbReference type="NCBI Taxonomy" id="69463"/>
    <lineage>
        <taxon>Eukaryota</taxon>
        <taxon>Metazoa</taxon>
        <taxon>Cnidaria</taxon>
        <taxon>Myxozoa</taxon>
        <taxon>Myxosporea</taxon>
        <taxon>Bivalvulida</taxon>
        <taxon>Platysporina</taxon>
        <taxon>Myxobolidae</taxon>
        <taxon>Henneguya</taxon>
    </lineage>
</organism>
<keyword evidence="1" id="KW-0245">EGF-like domain</keyword>
<dbReference type="SMART" id="SM00181">
    <property type="entry name" value="EGF"/>
    <property type="match status" value="3"/>
</dbReference>
<dbReference type="InterPro" id="IPR000742">
    <property type="entry name" value="EGF"/>
</dbReference>
<dbReference type="SUPFAM" id="SSF57196">
    <property type="entry name" value="EGF/Laminin"/>
    <property type="match status" value="2"/>
</dbReference>
<dbReference type="AlphaFoldDB" id="A0A6G3ME25"/>
<dbReference type="PANTHER" id="PTHR24033">
    <property type="entry name" value="EGF-LIKE DOMAIN-CONTAINING PROTEIN"/>
    <property type="match status" value="1"/>
</dbReference>
<keyword evidence="2" id="KW-0472">Membrane</keyword>
<dbReference type="EMBL" id="GHBP01000354">
    <property type="protein sequence ID" value="NDJ92267.1"/>
    <property type="molecule type" value="Transcribed_RNA"/>
</dbReference>
<keyword evidence="1" id="KW-1015">Disulfide bond</keyword>
<dbReference type="PROSITE" id="PS01186">
    <property type="entry name" value="EGF_2"/>
    <property type="match status" value="1"/>
</dbReference>
<feature type="domain" description="EGF-like" evidence="3">
    <location>
        <begin position="57"/>
        <end position="93"/>
    </location>
</feature>
<dbReference type="Gene3D" id="2.10.25.10">
    <property type="entry name" value="Laminin"/>
    <property type="match status" value="3"/>
</dbReference>
<feature type="disulfide bond" evidence="1">
    <location>
        <begin position="153"/>
        <end position="162"/>
    </location>
</feature>
<feature type="domain" description="EGF-like" evidence="3">
    <location>
        <begin position="124"/>
        <end position="163"/>
    </location>
</feature>
<reference evidence="4" key="1">
    <citation type="submission" date="2018-11" db="EMBL/GenBank/DDBJ databases">
        <title>Henneguya salminicola genome and transcriptome.</title>
        <authorList>
            <person name="Yahalomi D."/>
            <person name="Atkinson S.D."/>
            <person name="Neuhof M."/>
            <person name="Chang E.S."/>
            <person name="Philippe H."/>
            <person name="Cartwright P."/>
            <person name="Bartholomew J.L."/>
            <person name="Huchon D."/>
        </authorList>
    </citation>
    <scope>NUCLEOTIDE SEQUENCE</scope>
    <source>
        <strain evidence="4">Hz1</strain>
        <tissue evidence="4">Whole</tissue>
    </source>
</reference>
<dbReference type="InterPro" id="IPR051830">
    <property type="entry name" value="NOTCH_homolog"/>
</dbReference>
<evidence type="ECO:0000313" key="4">
    <source>
        <dbReference type="EMBL" id="NDJ92267.1"/>
    </source>
</evidence>
<comment type="caution">
    <text evidence="1">Lacks conserved residue(s) required for the propagation of feature annotation.</text>
</comment>